<protein>
    <recommendedName>
        <fullName evidence="3">Aminoglycoside phosphotransferase domain-containing protein</fullName>
    </recommendedName>
</protein>
<accession>A0A8H3DV56</accession>
<evidence type="ECO:0000313" key="1">
    <source>
        <dbReference type="EMBL" id="CAE7068714.1"/>
    </source>
</evidence>
<dbReference type="EMBL" id="CAJNJQ010000293">
    <property type="protein sequence ID" value="CAE7068714.1"/>
    <property type="molecule type" value="Genomic_DNA"/>
</dbReference>
<gene>
    <name evidence="1" type="ORF">RDB_LOCUS13821</name>
</gene>
<evidence type="ECO:0000313" key="2">
    <source>
        <dbReference type="Proteomes" id="UP000663827"/>
    </source>
</evidence>
<sequence>MSDLGETNTLDKWIVSGPDTEVAAEVGRNFGEFIARLGSVSENTNQETEANSLNLYEHFDNPSTHGLIFDVAIAPIESHLLKCRCDPADAALVKELCIDMHKRQQARLKQFEGGVFGIGDSWPKSYLIGGIGSGVELSVVDWEFAGMTSPLIDLSQLCAHLYLLGQTSSTEIKSKVKAYTLAMVRAHHTHAPEWQYLSEYRTDAWMLFGREIINNAIEIDWWDGDEVKKQAGWGVLGAHGAAFVKEAEQRGSKDGPLFENVFDAI</sequence>
<dbReference type="AlphaFoldDB" id="A0A8H3DV56"/>
<comment type="caution">
    <text evidence="1">The sequence shown here is derived from an EMBL/GenBank/DDBJ whole genome shotgun (WGS) entry which is preliminary data.</text>
</comment>
<name>A0A8H3DV56_9AGAM</name>
<dbReference type="Proteomes" id="UP000663827">
    <property type="component" value="Unassembled WGS sequence"/>
</dbReference>
<reference evidence="1" key="1">
    <citation type="submission" date="2021-01" db="EMBL/GenBank/DDBJ databases">
        <authorList>
            <person name="Kaushik A."/>
        </authorList>
    </citation>
    <scope>NUCLEOTIDE SEQUENCE</scope>
    <source>
        <strain evidence="1">AG5</strain>
    </source>
</reference>
<proteinExistence type="predicted"/>
<organism evidence="1 2">
    <name type="scientific">Rhizoctonia solani</name>
    <dbReference type="NCBI Taxonomy" id="456999"/>
    <lineage>
        <taxon>Eukaryota</taxon>
        <taxon>Fungi</taxon>
        <taxon>Dikarya</taxon>
        <taxon>Basidiomycota</taxon>
        <taxon>Agaricomycotina</taxon>
        <taxon>Agaricomycetes</taxon>
        <taxon>Cantharellales</taxon>
        <taxon>Ceratobasidiaceae</taxon>
        <taxon>Rhizoctonia</taxon>
    </lineage>
</organism>
<dbReference type="Gene3D" id="3.90.1200.10">
    <property type="match status" value="1"/>
</dbReference>
<evidence type="ECO:0008006" key="3">
    <source>
        <dbReference type="Google" id="ProtNLM"/>
    </source>
</evidence>